<dbReference type="RefSeq" id="XP_049146872.1">
    <property type="nucleotide sequence ID" value="XM_049289727.1"/>
</dbReference>
<gene>
    <name evidence="2" type="ORF">CLUP02_10754</name>
</gene>
<feature type="compositionally biased region" description="Basic and acidic residues" evidence="1">
    <location>
        <begin position="114"/>
        <end position="123"/>
    </location>
</feature>
<evidence type="ECO:0000313" key="3">
    <source>
        <dbReference type="Proteomes" id="UP000830671"/>
    </source>
</evidence>
<dbReference type="AlphaFoldDB" id="A0A9Q8SXA8"/>
<reference evidence="2" key="1">
    <citation type="journal article" date="2021" name="Mol. Plant Microbe Interact.">
        <title>Complete Genome Sequence of the Plant-Pathogenic Fungus Colletotrichum lupini.</title>
        <authorList>
            <person name="Baroncelli R."/>
            <person name="Pensec F."/>
            <person name="Da Lio D."/>
            <person name="Boufleur T."/>
            <person name="Vicente I."/>
            <person name="Sarrocco S."/>
            <person name="Picot A."/>
            <person name="Baraldi E."/>
            <person name="Sukno S."/>
            <person name="Thon M."/>
            <person name="Le Floch G."/>
        </authorList>
    </citation>
    <scope>NUCLEOTIDE SEQUENCE</scope>
    <source>
        <strain evidence="2">IMI 504893</strain>
    </source>
</reference>
<evidence type="ECO:0000256" key="1">
    <source>
        <dbReference type="SAM" id="MobiDB-lite"/>
    </source>
</evidence>
<organism evidence="2 3">
    <name type="scientific">Colletotrichum lupini</name>
    <dbReference type="NCBI Taxonomy" id="145971"/>
    <lineage>
        <taxon>Eukaryota</taxon>
        <taxon>Fungi</taxon>
        <taxon>Dikarya</taxon>
        <taxon>Ascomycota</taxon>
        <taxon>Pezizomycotina</taxon>
        <taxon>Sordariomycetes</taxon>
        <taxon>Hypocreomycetidae</taxon>
        <taxon>Glomerellales</taxon>
        <taxon>Glomerellaceae</taxon>
        <taxon>Colletotrichum</taxon>
        <taxon>Colletotrichum acutatum species complex</taxon>
    </lineage>
</organism>
<evidence type="ECO:0000313" key="2">
    <source>
        <dbReference type="EMBL" id="UQC85257.1"/>
    </source>
</evidence>
<dbReference type="GeneID" id="73344737"/>
<feature type="region of interest" description="Disordered" evidence="1">
    <location>
        <begin position="102"/>
        <end position="123"/>
    </location>
</feature>
<protein>
    <submittedName>
        <fullName evidence="2">Uncharacterized protein</fullName>
    </submittedName>
</protein>
<accession>A0A9Q8SXA8</accession>
<proteinExistence type="predicted"/>
<dbReference type="Proteomes" id="UP000830671">
    <property type="component" value="Chromosome 5"/>
</dbReference>
<keyword evidence="3" id="KW-1185">Reference proteome</keyword>
<name>A0A9Q8SXA8_9PEZI</name>
<sequence>MSNRRLSHQKREKPRTITLPVEDILGANLVVHGSRFLVLRVSLRASDHALRRDSRVGASSPNCRPSMWSVNGGYYFTRRSNRFSVAKVHLPYLECQKATNRGLHSSGGLKRLKGVGDRLGPEA</sequence>
<dbReference type="EMBL" id="CP019477">
    <property type="protein sequence ID" value="UQC85257.1"/>
    <property type="molecule type" value="Genomic_DNA"/>
</dbReference>
<dbReference type="KEGG" id="clup:CLUP02_10754"/>